<evidence type="ECO:0000313" key="3">
    <source>
        <dbReference type="EMBL" id="MCW5323522.1"/>
    </source>
</evidence>
<dbReference type="Pfam" id="PF03401">
    <property type="entry name" value="TctC"/>
    <property type="match status" value="1"/>
</dbReference>
<dbReference type="Gene3D" id="3.40.190.10">
    <property type="entry name" value="Periplasmic binding protein-like II"/>
    <property type="match status" value="1"/>
</dbReference>
<accession>A0ABT3KYU5</accession>
<reference evidence="4" key="1">
    <citation type="submission" date="2023-07" db="EMBL/GenBank/DDBJ databases">
        <title>Verminephrobacter genomes.</title>
        <authorList>
            <person name="Lund M.B."/>
        </authorList>
    </citation>
    <scope>NUCLEOTIDE SEQUENCE [LARGE SCALE GENOMIC DNA]</scope>
    <source>
        <strain evidence="4">AtM5-05</strain>
    </source>
</reference>
<gene>
    <name evidence="3" type="ORF">D5039_20955</name>
</gene>
<feature type="chain" id="PRO_5045603641" evidence="2">
    <location>
        <begin position="26"/>
        <end position="326"/>
    </location>
</feature>
<dbReference type="RefSeq" id="WP_010106178.1">
    <property type="nucleotide sequence ID" value="NZ_QZCV01000004.1"/>
</dbReference>
<comment type="similarity">
    <text evidence="1">Belongs to the UPF0065 (bug) family.</text>
</comment>
<dbReference type="PIRSF" id="PIRSF017082">
    <property type="entry name" value="YflP"/>
    <property type="match status" value="1"/>
</dbReference>
<evidence type="ECO:0000256" key="1">
    <source>
        <dbReference type="ARBA" id="ARBA00006987"/>
    </source>
</evidence>
<sequence>MSIPQSIRRIGPAVALSLASIVAVANDAAYPRRPIVIVVPQAPGGGVDSLARLIMPRLSIALGQPVVIENRVGAGGLIGTRYVAKAANDGYTLLFTSPSHNINAALNEKAGYDALKDFTPVALLGRGPFVLVAHPDFEAKSTAELIAMAKKNPDGIDYGSVGVGSFNHLLGEMFNTEARVKLRHVPYRGSSEAASAVVGGQIPLSFNSLPGALPFIRAGRLRALGVTTPGATPLAPDIPPLSSAVPGYEGSTWYGIVAPAGMPRPIVDKLSGEIQRMLQEPDVGKLMMQLGIQMVYGNPKDFGDLLAAQSILWRKVIKDANVTLGG</sequence>
<proteinExistence type="inferred from homology"/>
<keyword evidence="4" id="KW-1185">Reference proteome</keyword>
<dbReference type="CDD" id="cd13578">
    <property type="entry name" value="PBP2_Bug27"/>
    <property type="match status" value="1"/>
</dbReference>
<dbReference type="InterPro" id="IPR042100">
    <property type="entry name" value="Bug_dom1"/>
</dbReference>
<dbReference type="PANTHER" id="PTHR42928">
    <property type="entry name" value="TRICARBOXYLATE-BINDING PROTEIN"/>
    <property type="match status" value="1"/>
</dbReference>
<name>A0ABT3KYU5_9BURK</name>
<evidence type="ECO:0000313" key="4">
    <source>
        <dbReference type="Proteomes" id="UP001208935"/>
    </source>
</evidence>
<dbReference type="InterPro" id="IPR005064">
    <property type="entry name" value="BUG"/>
</dbReference>
<protein>
    <submittedName>
        <fullName evidence="3">Tripartite tricarboxylate transporter substrate binding protein</fullName>
    </submittedName>
</protein>
<keyword evidence="2" id="KW-0732">Signal</keyword>
<dbReference type="Gene3D" id="3.40.190.150">
    <property type="entry name" value="Bordetella uptake gene, domain 1"/>
    <property type="match status" value="1"/>
</dbReference>
<organism evidence="3 4">
    <name type="scientific">Verminephrobacter aporrectodeae subsp. tuberculatae</name>
    <dbReference type="NCBI Taxonomy" id="1110392"/>
    <lineage>
        <taxon>Bacteria</taxon>
        <taxon>Pseudomonadati</taxon>
        <taxon>Pseudomonadota</taxon>
        <taxon>Betaproteobacteria</taxon>
        <taxon>Burkholderiales</taxon>
        <taxon>Comamonadaceae</taxon>
        <taxon>Verminephrobacter</taxon>
    </lineage>
</organism>
<evidence type="ECO:0000256" key="2">
    <source>
        <dbReference type="SAM" id="SignalP"/>
    </source>
</evidence>
<feature type="signal peptide" evidence="2">
    <location>
        <begin position="1"/>
        <end position="25"/>
    </location>
</feature>
<dbReference type="PANTHER" id="PTHR42928:SF5">
    <property type="entry name" value="BLR1237 PROTEIN"/>
    <property type="match status" value="1"/>
</dbReference>
<dbReference type="GeneID" id="77319284"/>
<dbReference type="SUPFAM" id="SSF53850">
    <property type="entry name" value="Periplasmic binding protein-like II"/>
    <property type="match status" value="1"/>
</dbReference>
<dbReference type="Proteomes" id="UP001208935">
    <property type="component" value="Unassembled WGS sequence"/>
</dbReference>
<dbReference type="EMBL" id="QZCW01000005">
    <property type="protein sequence ID" value="MCW5323522.1"/>
    <property type="molecule type" value="Genomic_DNA"/>
</dbReference>
<comment type="caution">
    <text evidence="3">The sequence shown here is derived from an EMBL/GenBank/DDBJ whole genome shotgun (WGS) entry which is preliminary data.</text>
</comment>